<dbReference type="InterPro" id="IPR007110">
    <property type="entry name" value="Ig-like_dom"/>
</dbReference>
<dbReference type="InParanoid" id="A0A6J2UNX9"/>
<proteinExistence type="inferred from homology"/>
<dbReference type="PANTHER" id="PTHR19944:SF62">
    <property type="entry name" value="BETA-2-MICROGLOBULIN"/>
    <property type="match status" value="1"/>
</dbReference>
<evidence type="ECO:0000256" key="4">
    <source>
        <dbReference type="ARBA" id="ARBA00022451"/>
    </source>
</evidence>
<dbReference type="PROSITE" id="PS00290">
    <property type="entry name" value="IG_MHC"/>
    <property type="match status" value="1"/>
</dbReference>
<dbReference type="Gene3D" id="2.60.40.10">
    <property type="entry name" value="Immunoglobulins"/>
    <property type="match status" value="1"/>
</dbReference>
<evidence type="ECO:0000256" key="2">
    <source>
        <dbReference type="ARBA" id="ARBA00009564"/>
    </source>
</evidence>
<accession>A0A6J2UNX9</accession>
<dbReference type="GO" id="GO:0005576">
    <property type="term" value="C:extracellular region"/>
    <property type="evidence" value="ECO:0007669"/>
    <property type="project" value="UniProtKB-SubCell"/>
</dbReference>
<name>A0A6J2UNX9_CHACN</name>
<sequence length="197" mass="22551">MWTDYQRINVLAYSRMGDNGSVDQDVVVQVNGATFAYFDKVKDTFVLRPHASAGFSVLEDTDQSFCKTEVLKGFFRQTQYLHKLKEETKSAKSPLVSPSVNMYSQFPDAQGKQNYLYCYATGFYPGDIEINFFLNGRPSAKKVMTSDLVYSEDWKYKLFSYIAITPQPGEEYACQVKHSSMLEPKVTTWSESSVFYL</sequence>
<comment type="similarity">
    <text evidence="2">Belongs to the beta-2-microglobulin family.</text>
</comment>
<dbReference type="InterPro" id="IPR036179">
    <property type="entry name" value="Ig-like_dom_sf"/>
</dbReference>
<dbReference type="GeneID" id="115804610"/>
<dbReference type="InterPro" id="IPR013783">
    <property type="entry name" value="Ig-like_fold"/>
</dbReference>
<evidence type="ECO:0000256" key="3">
    <source>
        <dbReference type="ARBA" id="ARBA00018767"/>
    </source>
</evidence>
<evidence type="ECO:0000256" key="1">
    <source>
        <dbReference type="ARBA" id="ARBA00004613"/>
    </source>
</evidence>
<dbReference type="SUPFAM" id="SSF48726">
    <property type="entry name" value="Immunoglobulin"/>
    <property type="match status" value="1"/>
</dbReference>
<comment type="subcellular location">
    <subcellularLocation>
        <location evidence="1">Secreted</location>
    </subcellularLocation>
</comment>
<dbReference type="SMR" id="A0A6J2UNX9"/>
<evidence type="ECO:0000259" key="8">
    <source>
        <dbReference type="PROSITE" id="PS50835"/>
    </source>
</evidence>
<dbReference type="AlphaFoldDB" id="A0A6J2UNX9"/>
<gene>
    <name evidence="10" type="primary">LOC115804610</name>
</gene>
<dbReference type="Pfam" id="PF07654">
    <property type="entry name" value="C1-set"/>
    <property type="match status" value="1"/>
</dbReference>
<keyword evidence="7" id="KW-0393">Immunoglobulin domain</keyword>
<dbReference type="InterPro" id="IPR050160">
    <property type="entry name" value="MHC/Immunoglobulin"/>
</dbReference>
<dbReference type="PROSITE" id="PS50835">
    <property type="entry name" value="IG_LIKE"/>
    <property type="match status" value="1"/>
</dbReference>
<keyword evidence="5" id="KW-0964">Secreted</keyword>
<evidence type="ECO:0000256" key="6">
    <source>
        <dbReference type="ARBA" id="ARBA00022859"/>
    </source>
</evidence>
<keyword evidence="4" id="KW-0490">MHC I</keyword>
<evidence type="ECO:0000313" key="10">
    <source>
        <dbReference type="RefSeq" id="XP_030620982.1"/>
    </source>
</evidence>
<dbReference type="PANTHER" id="PTHR19944">
    <property type="entry name" value="MHC CLASS II-RELATED"/>
    <property type="match status" value="1"/>
</dbReference>
<dbReference type="OrthoDB" id="9949628at2759"/>
<dbReference type="InterPro" id="IPR003597">
    <property type="entry name" value="Ig_C1-set"/>
</dbReference>
<evidence type="ECO:0000313" key="9">
    <source>
        <dbReference type="Proteomes" id="UP000504632"/>
    </source>
</evidence>
<keyword evidence="6" id="KW-0391">Immunity</keyword>
<feature type="domain" description="Ig-like" evidence="8">
    <location>
        <begin position="94"/>
        <end position="187"/>
    </location>
</feature>
<dbReference type="SMART" id="SM00407">
    <property type="entry name" value="IGc1"/>
    <property type="match status" value="1"/>
</dbReference>
<evidence type="ECO:0000256" key="7">
    <source>
        <dbReference type="ARBA" id="ARBA00023319"/>
    </source>
</evidence>
<keyword evidence="9" id="KW-1185">Reference proteome</keyword>
<protein>
    <recommendedName>
        <fullName evidence="3">Beta-2-microglobulin</fullName>
    </recommendedName>
</protein>
<organism evidence="9 10">
    <name type="scientific">Chanos chanos</name>
    <name type="common">Milkfish</name>
    <name type="synonym">Mugil chanos</name>
    <dbReference type="NCBI Taxonomy" id="29144"/>
    <lineage>
        <taxon>Eukaryota</taxon>
        <taxon>Metazoa</taxon>
        <taxon>Chordata</taxon>
        <taxon>Craniata</taxon>
        <taxon>Vertebrata</taxon>
        <taxon>Euteleostomi</taxon>
        <taxon>Actinopterygii</taxon>
        <taxon>Neopterygii</taxon>
        <taxon>Teleostei</taxon>
        <taxon>Ostariophysi</taxon>
        <taxon>Gonorynchiformes</taxon>
        <taxon>Chanidae</taxon>
        <taxon>Chanos</taxon>
    </lineage>
</organism>
<dbReference type="GO" id="GO:0042612">
    <property type="term" value="C:MHC class I protein complex"/>
    <property type="evidence" value="ECO:0007669"/>
    <property type="project" value="UniProtKB-KW"/>
</dbReference>
<dbReference type="GO" id="GO:0002474">
    <property type="term" value="P:antigen processing and presentation of peptide antigen via MHC class I"/>
    <property type="evidence" value="ECO:0007669"/>
    <property type="project" value="UniProtKB-KW"/>
</dbReference>
<reference evidence="10" key="1">
    <citation type="submission" date="2025-08" db="UniProtKB">
        <authorList>
            <consortium name="RefSeq"/>
        </authorList>
    </citation>
    <scope>IDENTIFICATION</scope>
</reference>
<dbReference type="Proteomes" id="UP000504632">
    <property type="component" value="Chromosome 2"/>
</dbReference>
<evidence type="ECO:0000256" key="5">
    <source>
        <dbReference type="ARBA" id="ARBA00022525"/>
    </source>
</evidence>
<dbReference type="InterPro" id="IPR003006">
    <property type="entry name" value="Ig/MHC_CS"/>
</dbReference>
<dbReference type="RefSeq" id="XP_030620982.1">
    <property type="nucleotide sequence ID" value="XM_030765122.1"/>
</dbReference>